<dbReference type="Gene3D" id="3.40.1440.10">
    <property type="entry name" value="GIY-YIG endonuclease"/>
    <property type="match status" value="1"/>
</dbReference>
<evidence type="ECO:0000313" key="3">
    <source>
        <dbReference type="EMBL" id="MCF4098844.1"/>
    </source>
</evidence>
<evidence type="ECO:0000259" key="2">
    <source>
        <dbReference type="PROSITE" id="PS50164"/>
    </source>
</evidence>
<dbReference type="Proteomes" id="UP001201217">
    <property type="component" value="Unassembled WGS sequence"/>
</dbReference>
<dbReference type="Pfam" id="PF01541">
    <property type="entry name" value="GIY-YIG"/>
    <property type="match status" value="1"/>
</dbReference>
<dbReference type="InterPro" id="IPR050190">
    <property type="entry name" value="UPF0213_domain"/>
</dbReference>
<name>A0ABS9E9G4_9HYPH</name>
<dbReference type="CDD" id="cd10448">
    <property type="entry name" value="GIY-YIG_unchar_3"/>
    <property type="match status" value="1"/>
</dbReference>
<dbReference type="EMBL" id="JAKGTI010000002">
    <property type="protein sequence ID" value="MCF4098844.1"/>
    <property type="molecule type" value="Genomic_DNA"/>
</dbReference>
<dbReference type="RefSeq" id="WP_236114411.1">
    <property type="nucleotide sequence ID" value="NZ_JAKGTI010000002.1"/>
</dbReference>
<dbReference type="PANTHER" id="PTHR34477:SF5">
    <property type="entry name" value="BSL5627 PROTEIN"/>
    <property type="match status" value="1"/>
</dbReference>
<sequence length="95" mass="11338">MSAFVYIMASQRNGTLYVGVTNDLVRRVWEHRQGQVDGFTKQHGVKMLVHYEQHDNFESAITREKALKKWNRKWKLNLIEKGNPNWNDLYDEVCR</sequence>
<dbReference type="InterPro" id="IPR000305">
    <property type="entry name" value="GIY-YIG_endonuc"/>
</dbReference>
<gene>
    <name evidence="3" type="ORF">L1I42_10135</name>
</gene>
<evidence type="ECO:0000256" key="1">
    <source>
        <dbReference type="ARBA" id="ARBA00007435"/>
    </source>
</evidence>
<organism evidence="3 4">
    <name type="scientific">Maritalea mediterranea</name>
    <dbReference type="NCBI Taxonomy" id="2909667"/>
    <lineage>
        <taxon>Bacteria</taxon>
        <taxon>Pseudomonadati</taxon>
        <taxon>Pseudomonadota</taxon>
        <taxon>Alphaproteobacteria</taxon>
        <taxon>Hyphomicrobiales</taxon>
        <taxon>Devosiaceae</taxon>
        <taxon>Maritalea</taxon>
    </lineage>
</organism>
<proteinExistence type="inferred from homology"/>
<reference evidence="3 4" key="1">
    <citation type="submission" date="2022-01" db="EMBL/GenBank/DDBJ databases">
        <title>Maritalea mediterranea sp. nov., isolated from marine plastic residues from the Malva-rosa beach (Valencia, Spain).</title>
        <authorList>
            <person name="Vidal-Verdu A."/>
            <person name="Molina-Menor E."/>
            <person name="Pascual J."/>
            <person name="Pereto J."/>
            <person name="Porcar M."/>
        </authorList>
    </citation>
    <scope>NUCLEOTIDE SEQUENCE [LARGE SCALE GENOMIC DNA]</scope>
    <source>
        <strain evidence="3 4">P4.10X</strain>
    </source>
</reference>
<dbReference type="SUPFAM" id="SSF82771">
    <property type="entry name" value="GIY-YIG endonuclease"/>
    <property type="match status" value="1"/>
</dbReference>
<dbReference type="SMART" id="SM00465">
    <property type="entry name" value="GIYc"/>
    <property type="match status" value="1"/>
</dbReference>
<accession>A0ABS9E9G4</accession>
<feature type="domain" description="GIY-YIG" evidence="2">
    <location>
        <begin position="1"/>
        <end position="78"/>
    </location>
</feature>
<comment type="similarity">
    <text evidence="1">Belongs to the UPF0213 family.</text>
</comment>
<dbReference type="PANTHER" id="PTHR34477">
    <property type="entry name" value="UPF0213 PROTEIN YHBQ"/>
    <property type="match status" value="1"/>
</dbReference>
<keyword evidence="4" id="KW-1185">Reference proteome</keyword>
<protein>
    <submittedName>
        <fullName evidence="3">GIY-YIG nuclease family protein</fullName>
    </submittedName>
</protein>
<dbReference type="PROSITE" id="PS50164">
    <property type="entry name" value="GIY_YIG"/>
    <property type="match status" value="1"/>
</dbReference>
<comment type="caution">
    <text evidence="3">The sequence shown here is derived from an EMBL/GenBank/DDBJ whole genome shotgun (WGS) entry which is preliminary data.</text>
</comment>
<dbReference type="InterPro" id="IPR035901">
    <property type="entry name" value="GIY-YIG_endonuc_sf"/>
</dbReference>
<evidence type="ECO:0000313" key="4">
    <source>
        <dbReference type="Proteomes" id="UP001201217"/>
    </source>
</evidence>